<dbReference type="OrthoDB" id="4966223at2"/>
<sequence length="210" mass="22534">MVPELVRTWVAGWAVSRGTPSPVERPWGLYLEVGHPAQVARHVLPDADGFAVRAAADSVSVPHTWLKVPMEPEDVGHWLTEGWAVDKDETGYLMAVDLRSTDPVVPEGYSVSVETHDGVVHVRVHDAAGDAAARGQMVVVGRAAVVDKVGTDDTHRRRGLGAFVMRAFADHAVARGAVLGVLGATPEGRSLYENLGWKVHAPLAACIYKP</sequence>
<comment type="caution">
    <text evidence="2">The sequence shown here is derived from an EMBL/GenBank/DDBJ whole genome shotgun (WGS) entry which is preliminary data.</text>
</comment>
<dbReference type="SUPFAM" id="SSF55729">
    <property type="entry name" value="Acyl-CoA N-acyltransferases (Nat)"/>
    <property type="match status" value="1"/>
</dbReference>
<evidence type="ECO:0000313" key="3">
    <source>
        <dbReference type="Proteomes" id="UP000235945"/>
    </source>
</evidence>
<accession>A0A2N8NUA7</accession>
<dbReference type="AlphaFoldDB" id="A0A2N8NUA7"/>
<reference evidence="3" key="1">
    <citation type="submission" date="2015-07" db="EMBL/GenBank/DDBJ databases">
        <authorList>
            <person name="Graham D.E."/>
            <person name="Giannone R.J."/>
            <person name="Gulvik C.A."/>
            <person name="Hettich R.L."/>
            <person name="Klingeman D.M."/>
            <person name="Mahan K.M."/>
            <person name="Parry R.J."/>
            <person name="Spain J.C."/>
        </authorList>
    </citation>
    <scope>NUCLEOTIDE SEQUENCE [LARGE SCALE GENOMIC DNA]</scope>
    <source>
        <strain evidence="3">ATCC 27428</strain>
    </source>
</reference>
<dbReference type="Proteomes" id="UP000235945">
    <property type="component" value="Unassembled WGS sequence"/>
</dbReference>
<gene>
    <name evidence="2" type="ORF">AF335_17075</name>
</gene>
<dbReference type="Gene3D" id="3.40.630.30">
    <property type="match status" value="1"/>
</dbReference>
<keyword evidence="3" id="KW-1185">Reference proteome</keyword>
<dbReference type="InterPro" id="IPR000182">
    <property type="entry name" value="GNAT_dom"/>
</dbReference>
<dbReference type="EMBL" id="LGUI01000005">
    <property type="protein sequence ID" value="PNE32332.1"/>
    <property type="molecule type" value="Genomic_DNA"/>
</dbReference>
<organism evidence="2 3">
    <name type="scientific">Streptomyces eurocidicus</name>
    <name type="common">Streptoverticillium eurocidicus</name>
    <dbReference type="NCBI Taxonomy" id="66423"/>
    <lineage>
        <taxon>Bacteria</taxon>
        <taxon>Bacillati</taxon>
        <taxon>Actinomycetota</taxon>
        <taxon>Actinomycetes</taxon>
        <taxon>Kitasatosporales</taxon>
        <taxon>Streptomycetaceae</taxon>
        <taxon>Streptomyces</taxon>
    </lineage>
</organism>
<proteinExistence type="predicted"/>
<dbReference type="InterPro" id="IPR016181">
    <property type="entry name" value="Acyl_CoA_acyltransferase"/>
</dbReference>
<feature type="domain" description="N-acetyltransferase" evidence="1">
    <location>
        <begin position="80"/>
        <end position="210"/>
    </location>
</feature>
<dbReference type="PROSITE" id="PS51186">
    <property type="entry name" value="GNAT"/>
    <property type="match status" value="1"/>
</dbReference>
<protein>
    <recommendedName>
        <fullName evidence="1">N-acetyltransferase domain-containing protein</fullName>
    </recommendedName>
</protein>
<evidence type="ECO:0000259" key="1">
    <source>
        <dbReference type="PROSITE" id="PS51186"/>
    </source>
</evidence>
<name>A0A2N8NUA7_STREU</name>
<evidence type="ECO:0000313" key="2">
    <source>
        <dbReference type="EMBL" id="PNE32332.1"/>
    </source>
</evidence>
<dbReference type="GO" id="GO:0016747">
    <property type="term" value="F:acyltransferase activity, transferring groups other than amino-acyl groups"/>
    <property type="evidence" value="ECO:0007669"/>
    <property type="project" value="InterPro"/>
</dbReference>